<evidence type="ECO:0000259" key="7">
    <source>
        <dbReference type="Pfam" id="PF00294"/>
    </source>
</evidence>
<dbReference type="NCBIfam" id="TIGR03168">
    <property type="entry name" value="1-PFK"/>
    <property type="match status" value="1"/>
</dbReference>
<gene>
    <name evidence="8" type="ORF">L2W38_11075</name>
</gene>
<dbReference type="InterPro" id="IPR011611">
    <property type="entry name" value="PfkB_dom"/>
</dbReference>
<evidence type="ECO:0000256" key="3">
    <source>
        <dbReference type="ARBA" id="ARBA00022741"/>
    </source>
</evidence>
<dbReference type="EMBL" id="JAKGUD010000014">
    <property type="protein sequence ID" value="MCF4143353.1"/>
    <property type="molecule type" value="Genomic_DNA"/>
</dbReference>
<dbReference type="PANTHER" id="PTHR46566">
    <property type="entry name" value="1-PHOSPHOFRUCTOKINASE-RELATED"/>
    <property type="match status" value="1"/>
</dbReference>
<dbReference type="PANTHER" id="PTHR46566:SF1">
    <property type="entry name" value="1-PHOSPHOFRUCTOKINASE"/>
    <property type="match status" value="1"/>
</dbReference>
<keyword evidence="9" id="KW-1185">Reference proteome</keyword>
<accession>A0ABS9EQ84</accession>
<dbReference type="SUPFAM" id="SSF53613">
    <property type="entry name" value="Ribokinase-like"/>
    <property type="match status" value="1"/>
</dbReference>
<dbReference type="InterPro" id="IPR017583">
    <property type="entry name" value="Tagatose/fructose_Pkinase"/>
</dbReference>
<organism evidence="8 9">
    <name type="scientific">Dethiosulfovibrio marinus</name>
    <dbReference type="NCBI Taxonomy" id="133532"/>
    <lineage>
        <taxon>Bacteria</taxon>
        <taxon>Thermotogati</taxon>
        <taxon>Synergistota</taxon>
        <taxon>Synergistia</taxon>
        <taxon>Synergistales</taxon>
        <taxon>Dethiosulfovibrionaceae</taxon>
        <taxon>Dethiosulfovibrio</taxon>
    </lineage>
</organism>
<sequence length="311" mass="33639">MIVTVTLNPAVDEGYVVRDFNPGGWFRAVSSDRSPGGKGINVSLLLNQLGHESAAMGFLAGFNGDYIRDVLRRLRITTNFVHVTGETRTNVYVVDETGRVETGISESGPEISEEALTRFLSNYRRMLNRASVVVIGGSIPPGVPQDIYRDLVSTAKDVGVETFVDAAGPAFMAGIEAGPSFAKIDHRFMSQLSGTPLSTLDNLIRAVSDLHDLGVNWAVSSYHVYGDVFFTPDGIYLAKLGDRTDVVSMFGASDALVAGLVVGYREGMSPEEAIRFSMACAMEEATHIGKGISGRDAVERYMSTVEIEKLR</sequence>
<dbReference type="Pfam" id="PF00294">
    <property type="entry name" value="PfkB"/>
    <property type="match status" value="1"/>
</dbReference>
<dbReference type="CDD" id="cd01164">
    <property type="entry name" value="FruK_PfkB_like"/>
    <property type="match status" value="1"/>
</dbReference>
<feature type="domain" description="Carbohydrate kinase PfkB" evidence="7">
    <location>
        <begin position="33"/>
        <end position="291"/>
    </location>
</feature>
<keyword evidence="5" id="KW-0067">ATP-binding</keyword>
<keyword evidence="2 6" id="KW-0808">Transferase</keyword>
<comment type="similarity">
    <text evidence="1">Belongs to the carbohydrate kinase PfkB family.</text>
</comment>
<dbReference type="Gene3D" id="3.40.1190.20">
    <property type="match status" value="1"/>
</dbReference>
<dbReference type="InterPro" id="IPR029056">
    <property type="entry name" value="Ribokinase-like"/>
</dbReference>
<evidence type="ECO:0000256" key="1">
    <source>
        <dbReference type="ARBA" id="ARBA00010688"/>
    </source>
</evidence>
<keyword evidence="4" id="KW-0418">Kinase</keyword>
<evidence type="ECO:0000256" key="2">
    <source>
        <dbReference type="ARBA" id="ARBA00022679"/>
    </source>
</evidence>
<reference evidence="8 9" key="1">
    <citation type="submission" date="2022-01" db="EMBL/GenBank/DDBJ databases">
        <title>Dethiosulfovibrio faecalis sp. nov., a novel proteolytic, non-sulfur-reducing bacterium isolated from a marine aquaculture solid waste bioreactor.</title>
        <authorList>
            <person name="Grabowski S."/>
            <person name="Apolinario E."/>
            <person name="Schneider N."/>
            <person name="Marshall C.W."/>
            <person name="Sowers K.R."/>
        </authorList>
    </citation>
    <scope>NUCLEOTIDE SEQUENCE [LARGE SCALE GENOMIC DNA]</scope>
    <source>
        <strain evidence="8 9">DSM 12537</strain>
    </source>
</reference>
<name>A0ABS9EQ84_9BACT</name>
<evidence type="ECO:0000256" key="4">
    <source>
        <dbReference type="ARBA" id="ARBA00022777"/>
    </source>
</evidence>
<keyword evidence="3" id="KW-0547">Nucleotide-binding</keyword>
<protein>
    <submittedName>
        <fullName evidence="8">1-phosphofructokinase family hexose kinase</fullName>
    </submittedName>
</protein>
<comment type="caution">
    <text evidence="8">The sequence shown here is derived from an EMBL/GenBank/DDBJ whole genome shotgun (WGS) entry which is preliminary data.</text>
</comment>
<evidence type="ECO:0000313" key="9">
    <source>
        <dbReference type="Proteomes" id="UP001200430"/>
    </source>
</evidence>
<dbReference type="RefSeq" id="WP_236100055.1">
    <property type="nucleotide sequence ID" value="NZ_JAKGUD010000014.1"/>
</dbReference>
<dbReference type="Proteomes" id="UP001200430">
    <property type="component" value="Unassembled WGS sequence"/>
</dbReference>
<evidence type="ECO:0000256" key="6">
    <source>
        <dbReference type="PIRNR" id="PIRNR000535"/>
    </source>
</evidence>
<evidence type="ECO:0000313" key="8">
    <source>
        <dbReference type="EMBL" id="MCF4143353.1"/>
    </source>
</evidence>
<proteinExistence type="inferred from homology"/>
<evidence type="ECO:0000256" key="5">
    <source>
        <dbReference type="ARBA" id="ARBA00022840"/>
    </source>
</evidence>
<dbReference type="PIRSF" id="PIRSF000535">
    <property type="entry name" value="1PFK/6PFK/LacC"/>
    <property type="match status" value="1"/>
</dbReference>